<gene>
    <name evidence="2" type="ORF">GCM10025875_06390</name>
</gene>
<comment type="caution">
    <text evidence="2">The sequence shown here is derived from an EMBL/GenBank/DDBJ whole genome shotgun (WGS) entry which is preliminary data.</text>
</comment>
<dbReference type="AlphaFoldDB" id="A0AA37XDQ9"/>
<accession>A0AA37XDQ9</accession>
<evidence type="ECO:0000313" key="3">
    <source>
        <dbReference type="Proteomes" id="UP001157161"/>
    </source>
</evidence>
<protein>
    <recommendedName>
        <fullName evidence="4">ComF family protein</fullName>
    </recommendedName>
</protein>
<dbReference type="Proteomes" id="UP001157161">
    <property type="component" value="Unassembled WGS sequence"/>
</dbReference>
<evidence type="ECO:0000313" key="2">
    <source>
        <dbReference type="EMBL" id="GMA30647.1"/>
    </source>
</evidence>
<reference evidence="2" key="1">
    <citation type="journal article" date="2014" name="Int. J. Syst. Evol. Microbiol.">
        <title>Complete genome sequence of Corynebacterium casei LMG S-19264T (=DSM 44701T), isolated from a smear-ripened cheese.</title>
        <authorList>
            <consortium name="US DOE Joint Genome Institute (JGI-PGF)"/>
            <person name="Walter F."/>
            <person name="Albersmeier A."/>
            <person name="Kalinowski J."/>
            <person name="Ruckert C."/>
        </authorList>
    </citation>
    <scope>NUCLEOTIDE SEQUENCE</scope>
    <source>
        <strain evidence="2">NBRC 112290</strain>
    </source>
</reference>
<dbReference type="EMBL" id="BSUM01000001">
    <property type="protein sequence ID" value="GMA30647.1"/>
    <property type="molecule type" value="Genomic_DNA"/>
</dbReference>
<feature type="compositionally biased region" description="Basic residues" evidence="1">
    <location>
        <begin position="143"/>
        <end position="157"/>
    </location>
</feature>
<evidence type="ECO:0008006" key="4">
    <source>
        <dbReference type="Google" id="ProtNLM"/>
    </source>
</evidence>
<feature type="compositionally biased region" description="Pro residues" evidence="1">
    <location>
        <begin position="177"/>
        <end position="188"/>
    </location>
</feature>
<feature type="region of interest" description="Disordered" evidence="1">
    <location>
        <begin position="131"/>
        <end position="188"/>
    </location>
</feature>
<proteinExistence type="predicted"/>
<name>A0AA37XDQ9_9MICO</name>
<evidence type="ECO:0000256" key="1">
    <source>
        <dbReference type="SAM" id="MobiDB-lite"/>
    </source>
</evidence>
<keyword evidence="3" id="KW-1185">Reference proteome</keyword>
<sequence length="188" mass="19673">MSSRHPPAAARADDDARRRRRAVDVVRSLAYEVARLAVPLACAGCGRVDVTLCGPCTALLADPRRVDGAAPDLPDGLRVWGLGTYRDELRHVVLAWKLGGRRDVDGVLAAATAGVTAVALAHGLLDGAAPPAPGTPSVSRGPVRGRPRSGWSPRRRAGVGSCADDRRWCGSRTPSPARSPTPGRPRAS</sequence>
<reference evidence="2" key="2">
    <citation type="submission" date="2023-02" db="EMBL/GenBank/DDBJ databases">
        <authorList>
            <person name="Sun Q."/>
            <person name="Mori K."/>
        </authorList>
    </citation>
    <scope>NUCLEOTIDE SEQUENCE</scope>
    <source>
        <strain evidence="2">NBRC 112290</strain>
    </source>
</reference>
<organism evidence="2 3">
    <name type="scientific">Litorihabitans aurantiacus</name>
    <dbReference type="NCBI Taxonomy" id="1930061"/>
    <lineage>
        <taxon>Bacteria</taxon>
        <taxon>Bacillati</taxon>
        <taxon>Actinomycetota</taxon>
        <taxon>Actinomycetes</taxon>
        <taxon>Micrococcales</taxon>
        <taxon>Beutenbergiaceae</taxon>
        <taxon>Litorihabitans</taxon>
    </lineage>
</organism>
<dbReference type="RefSeq" id="WP_284249326.1">
    <property type="nucleotide sequence ID" value="NZ_BSUM01000001.1"/>
</dbReference>